<proteinExistence type="predicted"/>
<gene>
    <name evidence="2" type="ORF">PAXINDRAFT_170281</name>
</gene>
<reference evidence="3" key="2">
    <citation type="submission" date="2015-01" db="EMBL/GenBank/DDBJ databases">
        <title>Evolutionary Origins and Diversification of the Mycorrhizal Mutualists.</title>
        <authorList>
            <consortium name="DOE Joint Genome Institute"/>
            <consortium name="Mycorrhizal Genomics Consortium"/>
            <person name="Kohler A."/>
            <person name="Kuo A."/>
            <person name="Nagy L.G."/>
            <person name="Floudas D."/>
            <person name="Copeland A."/>
            <person name="Barry K.W."/>
            <person name="Cichocki N."/>
            <person name="Veneault-Fourrey C."/>
            <person name="LaButti K."/>
            <person name="Lindquist E.A."/>
            <person name="Lipzen A."/>
            <person name="Lundell T."/>
            <person name="Morin E."/>
            <person name="Murat C."/>
            <person name="Riley R."/>
            <person name="Ohm R."/>
            <person name="Sun H."/>
            <person name="Tunlid A."/>
            <person name="Henrissat B."/>
            <person name="Grigoriev I.V."/>
            <person name="Hibbett D.S."/>
            <person name="Martin F."/>
        </authorList>
    </citation>
    <scope>NUCLEOTIDE SEQUENCE [LARGE SCALE GENOMIC DNA]</scope>
    <source>
        <strain evidence="3">ATCC 200175</strain>
    </source>
</reference>
<feature type="transmembrane region" description="Helical" evidence="1">
    <location>
        <begin position="121"/>
        <end position="146"/>
    </location>
</feature>
<evidence type="ECO:0000313" key="3">
    <source>
        <dbReference type="Proteomes" id="UP000053647"/>
    </source>
</evidence>
<organism evidence="2 3">
    <name type="scientific">Paxillus involutus ATCC 200175</name>
    <dbReference type="NCBI Taxonomy" id="664439"/>
    <lineage>
        <taxon>Eukaryota</taxon>
        <taxon>Fungi</taxon>
        <taxon>Dikarya</taxon>
        <taxon>Basidiomycota</taxon>
        <taxon>Agaricomycotina</taxon>
        <taxon>Agaricomycetes</taxon>
        <taxon>Agaricomycetidae</taxon>
        <taxon>Boletales</taxon>
        <taxon>Paxilineae</taxon>
        <taxon>Paxillaceae</taxon>
        <taxon>Paxillus</taxon>
    </lineage>
</organism>
<dbReference type="EMBL" id="KN819349">
    <property type="protein sequence ID" value="KIJ13738.1"/>
    <property type="molecule type" value="Genomic_DNA"/>
</dbReference>
<protein>
    <recommendedName>
        <fullName evidence="4">Wax synthase domain-containing protein</fullName>
    </recommendedName>
</protein>
<sequence>MEGRLALVRLLPVLSSTASVVFAISEYQTLIPWLGRDLPSKHLSSWFNRWFRLAVVGVFVFGVTSTWGGYLGWRGTVGTASALYKYGTCFALGHFAFVPSISRCIKRLVYGPTDAKEELRLWLKIHTVRTLVADIPAALCFVGAFLHSIC</sequence>
<evidence type="ECO:0000256" key="1">
    <source>
        <dbReference type="SAM" id="Phobius"/>
    </source>
</evidence>
<dbReference type="OrthoDB" id="1523883at2759"/>
<name>A0A0C9TU28_PAXIN</name>
<dbReference type="AlphaFoldDB" id="A0A0C9TU28"/>
<feature type="transmembrane region" description="Helical" evidence="1">
    <location>
        <begin position="50"/>
        <end position="71"/>
    </location>
</feature>
<keyword evidence="1" id="KW-1133">Transmembrane helix</keyword>
<dbReference type="Proteomes" id="UP000053647">
    <property type="component" value="Unassembled WGS sequence"/>
</dbReference>
<feature type="transmembrane region" description="Helical" evidence="1">
    <location>
        <begin position="83"/>
        <end position="101"/>
    </location>
</feature>
<dbReference type="HOGENOM" id="CLU_092535_2_0_1"/>
<evidence type="ECO:0008006" key="4">
    <source>
        <dbReference type="Google" id="ProtNLM"/>
    </source>
</evidence>
<reference evidence="2 3" key="1">
    <citation type="submission" date="2014-06" db="EMBL/GenBank/DDBJ databases">
        <authorList>
            <consortium name="DOE Joint Genome Institute"/>
            <person name="Kuo A."/>
            <person name="Kohler A."/>
            <person name="Nagy L.G."/>
            <person name="Floudas D."/>
            <person name="Copeland A."/>
            <person name="Barry K.W."/>
            <person name="Cichocki N."/>
            <person name="Veneault-Fourrey C."/>
            <person name="LaButti K."/>
            <person name="Lindquist E.A."/>
            <person name="Lipzen A."/>
            <person name="Lundell T."/>
            <person name="Morin E."/>
            <person name="Murat C."/>
            <person name="Sun H."/>
            <person name="Tunlid A."/>
            <person name="Henrissat B."/>
            <person name="Grigoriev I.V."/>
            <person name="Hibbett D.S."/>
            <person name="Martin F."/>
            <person name="Nordberg H.P."/>
            <person name="Cantor M.N."/>
            <person name="Hua S.X."/>
        </authorList>
    </citation>
    <scope>NUCLEOTIDE SEQUENCE [LARGE SCALE GENOMIC DNA]</scope>
    <source>
        <strain evidence="2 3">ATCC 200175</strain>
    </source>
</reference>
<keyword evidence="1" id="KW-0472">Membrane</keyword>
<keyword evidence="3" id="KW-1185">Reference proteome</keyword>
<accession>A0A0C9TU28</accession>
<evidence type="ECO:0000313" key="2">
    <source>
        <dbReference type="EMBL" id="KIJ13738.1"/>
    </source>
</evidence>
<keyword evidence="1" id="KW-0812">Transmembrane</keyword>